<feature type="transmembrane region" description="Helical" evidence="1">
    <location>
        <begin position="958"/>
        <end position="983"/>
    </location>
</feature>
<feature type="transmembrane region" description="Helical" evidence="1">
    <location>
        <begin position="359"/>
        <end position="379"/>
    </location>
</feature>
<reference evidence="2 3" key="1">
    <citation type="submission" date="2022-07" db="EMBL/GenBank/DDBJ databases">
        <title>Novel species in genus cellulomonas.</title>
        <authorList>
            <person name="Ye L."/>
        </authorList>
    </citation>
    <scope>NUCLEOTIDE SEQUENCE [LARGE SCALE GENOMIC DNA]</scope>
    <source>
        <strain evidence="3">zg-Y338</strain>
    </source>
</reference>
<dbReference type="Pfam" id="PF00873">
    <property type="entry name" value="ACR_tran"/>
    <property type="match status" value="1"/>
</dbReference>
<evidence type="ECO:0000313" key="3">
    <source>
        <dbReference type="Proteomes" id="UP001316189"/>
    </source>
</evidence>
<keyword evidence="1" id="KW-0472">Membrane</keyword>
<dbReference type="InterPro" id="IPR001036">
    <property type="entry name" value="Acrflvin-R"/>
</dbReference>
<feature type="transmembrane region" description="Helical" evidence="1">
    <location>
        <begin position="462"/>
        <end position="489"/>
    </location>
</feature>
<dbReference type="Gene3D" id="3.30.2090.10">
    <property type="entry name" value="Multidrug efflux transporter AcrB TolC docking domain, DN and DC subdomains"/>
    <property type="match status" value="2"/>
</dbReference>
<dbReference type="InterPro" id="IPR027463">
    <property type="entry name" value="AcrB_DN_DC_subdom"/>
</dbReference>
<keyword evidence="1" id="KW-0812">Transmembrane</keyword>
<feature type="transmembrane region" description="Helical" evidence="1">
    <location>
        <begin position="330"/>
        <end position="352"/>
    </location>
</feature>
<dbReference type="SUPFAM" id="SSF82866">
    <property type="entry name" value="Multidrug efflux transporter AcrB transmembrane domain"/>
    <property type="match status" value="2"/>
</dbReference>
<sequence>MYRLARLSLAQRAVTALVTVAVTLLGLVSLGSLKQELIPSVSFPTAAVLAVAPGSSPDVVEQQVTVPLENAIQGVRGVEDVTSSASTGLTVSTVTFTYGTDMASATSQLTAAISRVQRQLPADVDPQVIAGSIDDLPVVQLAAAGSADPKALAQAVDEVLVPELEELDGIRDVTVTGSAARQITLDVDPAALAAAGLTPTDVSSVLQQNGITLPAGTVTEGHTTWSVQAGAPITSVEQLAALPLTGATGAVAPLGDVVDVIDGEQAQTSFSRLDGEPSLAVAITKTPDGNTVDVSHEVNDVLASARDSLAARGVTVSIVFDQAPFIEESIHGLATEGGLGLLFAVIVILAFLASVRSTLVSAVSIPLSLLVAFAVMNVTGYTLNLLTLSALTIAIGRVVDDAIVVIENIKRHLSYGEPKREAIIGAVREVGGAITASTVATVAVFAPIGFVGGVVGELFRPFAMTVAIAMGASLLVALTIVPVLAYWFLKEPAHADAEEAARVREAAEAKERTGIWQRAYVPTLNAALRRPWTAIAVAGAVLVGTLALVPRLETNLLGDTGQDTATVTQTFAPGTSLQAQDDAARTVEQALADVPGVMTVLTTVGNDGLATLFGGGSAPKASYSLTLDEDADAGRVQDDARAAIADLGAAPTTQLTVSGGEAAFGSSTVDLVITADDNDALADVATTVTDAVSDVDGVESVTNNLAADQQIVDVTVDRDKAAAAGLSETALAGMVTAVMQPSQIGQLDLGDGPVTVRMQVGDAPATLDALAATPVLTAGGPVPLSSLATVEKVDVPSAITRVDGSRSATVSVTPAGQDVGSLSQSLQKVVDEMELPAGAHVELGGVAADQQDAFGDLGLALLLAIAIVYIVMVATFNSLAQPFILLISVPFAATGALGALLVTGTPLGVPALIGMLMLVGVVVSNAIVLIDLINQYRAAGRPLLEAVTEGARQRLRPIVMTAAATIFALLPMAFGATGGGAFISQPLALVVIGGLLSSTLLTLVVVPALYTLYEGRGERRSARHAQRAEEPAVRVTV</sequence>
<dbReference type="Gene3D" id="3.30.70.1320">
    <property type="entry name" value="Multidrug efflux transporter AcrB pore domain like"/>
    <property type="match status" value="1"/>
</dbReference>
<accession>A0ABY5L0C0</accession>
<dbReference type="Gene3D" id="3.30.70.1430">
    <property type="entry name" value="Multidrug efflux transporter AcrB pore domain"/>
    <property type="match status" value="2"/>
</dbReference>
<protein>
    <submittedName>
        <fullName evidence="2">Efflux RND transporter permease subunit</fullName>
    </submittedName>
</protein>
<keyword evidence="1" id="KW-1133">Transmembrane helix</keyword>
<feature type="transmembrane region" description="Helical" evidence="1">
    <location>
        <begin position="909"/>
        <end position="933"/>
    </location>
</feature>
<dbReference type="RefSeq" id="WP_227570003.1">
    <property type="nucleotide sequence ID" value="NZ_CP101988.1"/>
</dbReference>
<dbReference type="Gene3D" id="1.20.1640.10">
    <property type="entry name" value="Multidrug efflux transporter AcrB transmembrane domain"/>
    <property type="match status" value="2"/>
</dbReference>
<dbReference type="SUPFAM" id="SSF82714">
    <property type="entry name" value="Multidrug efflux transporter AcrB TolC docking domain, DN and DC subdomains"/>
    <property type="match status" value="2"/>
</dbReference>
<dbReference type="PANTHER" id="PTHR32063">
    <property type="match status" value="1"/>
</dbReference>
<feature type="transmembrane region" description="Helical" evidence="1">
    <location>
        <begin position="883"/>
        <end position="903"/>
    </location>
</feature>
<name>A0ABY5L0C0_9CELL</name>
<dbReference type="Proteomes" id="UP001316189">
    <property type="component" value="Chromosome"/>
</dbReference>
<proteinExistence type="predicted"/>
<feature type="transmembrane region" description="Helical" evidence="1">
    <location>
        <begin position="430"/>
        <end position="450"/>
    </location>
</feature>
<feature type="transmembrane region" description="Helical" evidence="1">
    <location>
        <begin position="857"/>
        <end position="876"/>
    </location>
</feature>
<evidence type="ECO:0000256" key="1">
    <source>
        <dbReference type="SAM" id="Phobius"/>
    </source>
</evidence>
<gene>
    <name evidence="2" type="ORF">NP064_15285</name>
</gene>
<organism evidence="2 3">
    <name type="scientific">Cellulomonas chengniuliangii</name>
    <dbReference type="NCBI Taxonomy" id="2968084"/>
    <lineage>
        <taxon>Bacteria</taxon>
        <taxon>Bacillati</taxon>
        <taxon>Actinomycetota</taxon>
        <taxon>Actinomycetes</taxon>
        <taxon>Micrococcales</taxon>
        <taxon>Cellulomonadaceae</taxon>
        <taxon>Cellulomonas</taxon>
    </lineage>
</organism>
<dbReference type="SUPFAM" id="SSF82693">
    <property type="entry name" value="Multidrug efflux transporter AcrB pore domain, PN1, PN2, PC1 and PC2 subdomains"/>
    <property type="match status" value="2"/>
</dbReference>
<evidence type="ECO:0000313" key="2">
    <source>
        <dbReference type="EMBL" id="UUI75116.1"/>
    </source>
</evidence>
<dbReference type="Gene3D" id="3.30.70.1440">
    <property type="entry name" value="Multidrug efflux transporter AcrB pore domain"/>
    <property type="match status" value="1"/>
</dbReference>
<dbReference type="EMBL" id="CP101988">
    <property type="protein sequence ID" value="UUI75116.1"/>
    <property type="molecule type" value="Genomic_DNA"/>
</dbReference>
<dbReference type="PRINTS" id="PR00702">
    <property type="entry name" value="ACRIFLAVINRP"/>
</dbReference>
<keyword evidence="3" id="KW-1185">Reference proteome</keyword>
<dbReference type="PANTHER" id="PTHR32063:SF0">
    <property type="entry name" value="SWARMING MOTILITY PROTEIN SWRC"/>
    <property type="match status" value="1"/>
</dbReference>
<feature type="transmembrane region" description="Helical" evidence="1">
    <location>
        <begin position="989"/>
        <end position="1013"/>
    </location>
</feature>